<comment type="similarity">
    <text evidence="1">To bacterial alkanal monooxygenase alpha and beta chains.</text>
</comment>
<evidence type="ECO:0000256" key="1">
    <source>
        <dbReference type="ARBA" id="ARBA00007789"/>
    </source>
</evidence>
<gene>
    <name evidence="3" type="ORF">GGQ92_002528</name>
</gene>
<keyword evidence="4" id="KW-1185">Reference proteome</keyword>
<dbReference type="Proteomes" id="UP000572212">
    <property type="component" value="Unassembled WGS sequence"/>
</dbReference>
<evidence type="ECO:0000259" key="2">
    <source>
        <dbReference type="Pfam" id="PF00296"/>
    </source>
</evidence>
<dbReference type="GO" id="GO:0016705">
    <property type="term" value="F:oxidoreductase activity, acting on paired donors, with incorporation or reduction of molecular oxygen"/>
    <property type="evidence" value="ECO:0007669"/>
    <property type="project" value="InterPro"/>
</dbReference>
<dbReference type="Gene3D" id="3.20.20.30">
    <property type="entry name" value="Luciferase-like domain"/>
    <property type="match status" value="1"/>
</dbReference>
<accession>A0A841RRZ6</accession>
<name>A0A841RRZ6_9BACI</name>
<dbReference type="InterPro" id="IPR019949">
    <property type="entry name" value="CmoO-like"/>
</dbReference>
<dbReference type="InterPro" id="IPR011251">
    <property type="entry name" value="Luciferase-like_dom"/>
</dbReference>
<dbReference type="AlphaFoldDB" id="A0A841RRZ6"/>
<sequence length="333" mass="36491">MTKRIPLNVLDLIGISEGQTIKEALEQALESAKLLDKLGYKRLWFAEHHNTISLASMATSNIIGLAAQVTENIRIGSGGIMLPNHSPLQVAESFGTIAQLHPDRIDLGLGRAPGTDAQTAQLITRSSADPQSFANSILDLIGWFSDKGLAHSVPVTSNVGTGTNIPIWVLGSSMQGASIAGQLGLPYSIATHFTPDDFKAKIDQYRSSFKTTSPTAQIDKPYVMAGINVVVAPTDEEAERIWTTTQQFLMDMLTGKKRLLQPPVDPEELGTEQDRKKIDSMFSIKAVGSPETVRKKLEDFTEQTGADELIVVTYTYDPEDRKRSMEMLADLWF</sequence>
<dbReference type="InterPro" id="IPR036661">
    <property type="entry name" value="Luciferase-like_sf"/>
</dbReference>
<comment type="caution">
    <text evidence="3">The sequence shown here is derived from an EMBL/GenBank/DDBJ whole genome shotgun (WGS) entry which is preliminary data.</text>
</comment>
<dbReference type="EMBL" id="JACHON010000015">
    <property type="protein sequence ID" value="MBB6513714.1"/>
    <property type="molecule type" value="Genomic_DNA"/>
</dbReference>
<dbReference type="SUPFAM" id="SSF51679">
    <property type="entry name" value="Bacterial luciferase-like"/>
    <property type="match status" value="1"/>
</dbReference>
<evidence type="ECO:0000313" key="4">
    <source>
        <dbReference type="Proteomes" id="UP000572212"/>
    </source>
</evidence>
<organism evidence="3 4">
    <name type="scientific">Gracilibacillus halotolerans</name>
    <dbReference type="NCBI Taxonomy" id="74386"/>
    <lineage>
        <taxon>Bacteria</taxon>
        <taxon>Bacillati</taxon>
        <taxon>Bacillota</taxon>
        <taxon>Bacilli</taxon>
        <taxon>Bacillales</taxon>
        <taxon>Bacillaceae</taxon>
        <taxon>Gracilibacillus</taxon>
    </lineage>
</organism>
<dbReference type="PANTHER" id="PTHR30137:SF6">
    <property type="entry name" value="LUCIFERASE-LIKE MONOOXYGENASE"/>
    <property type="match status" value="1"/>
</dbReference>
<proteinExistence type="predicted"/>
<dbReference type="PANTHER" id="PTHR30137">
    <property type="entry name" value="LUCIFERASE-LIKE MONOOXYGENASE"/>
    <property type="match status" value="1"/>
</dbReference>
<dbReference type="GO" id="GO:0005829">
    <property type="term" value="C:cytosol"/>
    <property type="evidence" value="ECO:0007669"/>
    <property type="project" value="TreeGrafter"/>
</dbReference>
<feature type="domain" description="Luciferase-like" evidence="2">
    <location>
        <begin position="15"/>
        <end position="307"/>
    </location>
</feature>
<reference evidence="3 4" key="1">
    <citation type="submission" date="2020-08" db="EMBL/GenBank/DDBJ databases">
        <title>Genomic Encyclopedia of Type Strains, Phase IV (KMG-IV): sequencing the most valuable type-strain genomes for metagenomic binning, comparative biology and taxonomic classification.</title>
        <authorList>
            <person name="Goeker M."/>
        </authorList>
    </citation>
    <scope>NUCLEOTIDE SEQUENCE [LARGE SCALE GENOMIC DNA]</scope>
    <source>
        <strain evidence="3 4">DSM 11805</strain>
    </source>
</reference>
<dbReference type="NCBIfam" id="TIGR03558">
    <property type="entry name" value="oxido_grp_1"/>
    <property type="match status" value="1"/>
</dbReference>
<evidence type="ECO:0000313" key="3">
    <source>
        <dbReference type="EMBL" id="MBB6513714.1"/>
    </source>
</evidence>
<dbReference type="Pfam" id="PF00296">
    <property type="entry name" value="Bac_luciferase"/>
    <property type="match status" value="1"/>
</dbReference>
<protein>
    <submittedName>
        <fullName evidence="3">Luciferase family oxidoreductase group 1</fullName>
    </submittedName>
</protein>
<dbReference type="InterPro" id="IPR050766">
    <property type="entry name" value="Bact_Lucif_Oxidored"/>
</dbReference>